<evidence type="ECO:0000256" key="6">
    <source>
        <dbReference type="ARBA" id="ARBA00023310"/>
    </source>
</evidence>
<name>A0A1G2BUX7_9BACT</name>
<comment type="function">
    <text evidence="7">F(1)F(0) ATP synthase produces ATP from ADP in the presence of a proton or sodium gradient. F-type ATPases consist of two structural domains, F(1) containing the extramembraneous catalytic core and F(0) containing the membrane proton channel, linked together by a central stalk and a peripheral stalk. During catalysis, ATP synthesis in the catalytic domain of F(1) is coupled via a rotary mechanism of the central stalk subunits to proton translocation.</text>
</comment>
<comment type="similarity">
    <text evidence="7">Belongs to the ATPase delta chain family.</text>
</comment>
<dbReference type="InterPro" id="IPR000711">
    <property type="entry name" value="ATPase_OSCP/dsu"/>
</dbReference>
<evidence type="ECO:0000256" key="2">
    <source>
        <dbReference type="ARBA" id="ARBA00022448"/>
    </source>
</evidence>
<comment type="subcellular location">
    <subcellularLocation>
        <location evidence="7">Cell membrane</location>
        <topology evidence="7">Peripheral membrane protein</topology>
    </subcellularLocation>
    <subcellularLocation>
        <location evidence="1">Membrane</location>
    </subcellularLocation>
</comment>
<reference evidence="8 9" key="1">
    <citation type="journal article" date="2016" name="Nat. Commun.">
        <title>Thousands of microbial genomes shed light on interconnected biogeochemical processes in an aquifer system.</title>
        <authorList>
            <person name="Anantharaman K."/>
            <person name="Brown C.T."/>
            <person name="Hug L.A."/>
            <person name="Sharon I."/>
            <person name="Castelle C.J."/>
            <person name="Probst A.J."/>
            <person name="Thomas B.C."/>
            <person name="Singh A."/>
            <person name="Wilkins M.J."/>
            <person name="Karaoz U."/>
            <person name="Brodie E.L."/>
            <person name="Williams K.H."/>
            <person name="Hubbard S.S."/>
            <person name="Banfield J.F."/>
        </authorList>
    </citation>
    <scope>NUCLEOTIDE SEQUENCE [LARGE SCALE GENOMIC DNA]</scope>
</reference>
<gene>
    <name evidence="7" type="primary">atpH</name>
    <name evidence="8" type="ORF">A3H70_00905</name>
</gene>
<evidence type="ECO:0000313" key="8">
    <source>
        <dbReference type="EMBL" id="OGY92736.1"/>
    </source>
</evidence>
<organism evidence="8 9">
    <name type="scientific">Candidatus Komeilibacteria bacterium RIFCSPLOWO2_02_FULL_48_11</name>
    <dbReference type="NCBI Taxonomy" id="1798553"/>
    <lineage>
        <taxon>Bacteria</taxon>
        <taxon>Candidatus Komeiliibacteriota</taxon>
    </lineage>
</organism>
<evidence type="ECO:0000256" key="4">
    <source>
        <dbReference type="ARBA" id="ARBA00023065"/>
    </source>
</evidence>
<evidence type="ECO:0000256" key="1">
    <source>
        <dbReference type="ARBA" id="ARBA00004370"/>
    </source>
</evidence>
<dbReference type="PANTHER" id="PTHR11910">
    <property type="entry name" value="ATP SYNTHASE DELTA CHAIN"/>
    <property type="match status" value="1"/>
</dbReference>
<comment type="function">
    <text evidence="7">This protein is part of the stalk that links CF(0) to CF(1). It either transmits conformational changes from CF(0) to CF(1) or is implicated in proton conduction.</text>
</comment>
<keyword evidence="7" id="KW-0139">CF(1)</keyword>
<keyword evidence="7" id="KW-1003">Cell membrane</keyword>
<evidence type="ECO:0000256" key="3">
    <source>
        <dbReference type="ARBA" id="ARBA00022781"/>
    </source>
</evidence>
<comment type="caution">
    <text evidence="8">The sequence shown here is derived from an EMBL/GenBank/DDBJ whole genome shotgun (WGS) entry which is preliminary data.</text>
</comment>
<dbReference type="EMBL" id="MHKO01000016">
    <property type="protein sequence ID" value="OGY92736.1"/>
    <property type="molecule type" value="Genomic_DNA"/>
</dbReference>
<dbReference type="Proteomes" id="UP000178109">
    <property type="component" value="Unassembled WGS sequence"/>
</dbReference>
<dbReference type="GO" id="GO:0046933">
    <property type="term" value="F:proton-transporting ATP synthase activity, rotational mechanism"/>
    <property type="evidence" value="ECO:0007669"/>
    <property type="project" value="UniProtKB-UniRule"/>
</dbReference>
<dbReference type="Pfam" id="PF00213">
    <property type="entry name" value="OSCP"/>
    <property type="match status" value="1"/>
</dbReference>
<keyword evidence="5 7" id="KW-0472">Membrane</keyword>
<dbReference type="GO" id="GO:0045259">
    <property type="term" value="C:proton-transporting ATP synthase complex"/>
    <property type="evidence" value="ECO:0007669"/>
    <property type="project" value="UniProtKB-KW"/>
</dbReference>
<proteinExistence type="inferred from homology"/>
<evidence type="ECO:0000256" key="7">
    <source>
        <dbReference type="HAMAP-Rule" id="MF_01416"/>
    </source>
</evidence>
<dbReference type="HAMAP" id="MF_01416">
    <property type="entry name" value="ATP_synth_delta_bact"/>
    <property type="match status" value="1"/>
</dbReference>
<evidence type="ECO:0000256" key="5">
    <source>
        <dbReference type="ARBA" id="ARBA00023136"/>
    </source>
</evidence>
<protein>
    <recommendedName>
        <fullName evidence="7">ATP synthase subunit delta</fullName>
    </recommendedName>
    <alternativeName>
        <fullName evidence="7">ATP synthase F(1) sector subunit delta</fullName>
    </alternativeName>
    <alternativeName>
        <fullName evidence="7">F-type ATPase subunit delta</fullName>
        <shortName evidence="7">F-ATPase subunit delta</shortName>
    </alternativeName>
</protein>
<dbReference type="AlphaFoldDB" id="A0A1G2BUX7"/>
<dbReference type="GO" id="GO:0005886">
    <property type="term" value="C:plasma membrane"/>
    <property type="evidence" value="ECO:0007669"/>
    <property type="project" value="UniProtKB-SubCell"/>
</dbReference>
<dbReference type="STRING" id="1798553.A3H70_00905"/>
<sequence length="140" mass="14954">MKKSKNLKAYAQALYEAAKGLRGQELSSVIERFAALLGRHGLLKQANRIIDEFARHAKAQEGIVEIEVASSRELSVATLSHIKKAFSAQGGSASGGGQNVEAAVSVEPALLGGVVVRTRDTILDGSLRTQLGRLKMKLIM</sequence>
<evidence type="ECO:0000313" key="9">
    <source>
        <dbReference type="Proteomes" id="UP000178109"/>
    </source>
</evidence>
<keyword evidence="6 7" id="KW-0066">ATP synthesis</keyword>
<accession>A0A1G2BUX7</accession>
<keyword evidence="4 7" id="KW-0406">Ion transport</keyword>
<keyword evidence="2 7" id="KW-0813">Transport</keyword>
<keyword evidence="3 7" id="KW-0375">Hydrogen ion transport</keyword>